<keyword evidence="9" id="KW-1133">Transmembrane helix</keyword>
<evidence type="ECO:0000256" key="5">
    <source>
        <dbReference type="ARBA" id="ARBA00022825"/>
    </source>
</evidence>
<comment type="similarity">
    <text evidence="1">Belongs to the peptidase S8 family. Furin subfamily.</text>
</comment>
<evidence type="ECO:0000256" key="1">
    <source>
        <dbReference type="ARBA" id="ARBA00005325"/>
    </source>
</evidence>
<keyword evidence="4 8" id="KW-0378">Hydrolase</keyword>
<evidence type="ECO:0000256" key="6">
    <source>
        <dbReference type="ARBA" id="ARBA00022837"/>
    </source>
</evidence>
<dbReference type="InterPro" id="IPR036852">
    <property type="entry name" value="Peptidase_S8/S53_dom_sf"/>
</dbReference>
<proteinExistence type="inferred from homology"/>
<dbReference type="PRINTS" id="PR00723">
    <property type="entry name" value="SUBTILISIN"/>
</dbReference>
<evidence type="ECO:0000313" key="11">
    <source>
        <dbReference type="EMBL" id="KAJ3437228.1"/>
    </source>
</evidence>
<dbReference type="PROSITE" id="PS51829">
    <property type="entry name" value="P_HOMO_B"/>
    <property type="match status" value="1"/>
</dbReference>
<evidence type="ECO:0000256" key="9">
    <source>
        <dbReference type="SAM" id="Phobius"/>
    </source>
</evidence>
<dbReference type="Proteomes" id="UP001146793">
    <property type="component" value="Unassembled WGS sequence"/>
</dbReference>
<sequence>MVNSKALFIFVPQQHDLFEFVVVLRFHLPVKRLARSGSVTFGTVMDWFSFLVFCTLVCCKTKSFEKANHKEPKQTRTLTSGEIVVALKKGVSVEQFAESTGLIFVRKLKTNLPRYLFKHQNSRVGRSIFESVDKDALDEYTSGYEENAFLASYVKDFAPDDPLYAEQFHLENTGQFDGVKGVDINVKPVWEEENFGDGIKVVIVDDSLLKDHADIQPNFQSEGSWDYCLKVSDPSGESSNFHGTACAGLASGAANNGLCGIGVAPKSKIVGRRLICSGATNADYAEAMSDESQTRIDISSNSWGPKGCDSEYCTFYDYSTTVYDAIIDGTINGRDGKGIVYVFAAGNEGQWGGDVNQYDYAKILQVISVASVDNTGSHPKYSNRGTSILVSSVSSGDLAKIRTIGSASNEECLSSFTGTSAATPMVAGVVALLLSKYPDLSFWDVQALLIESATVIDYDLYDTDGWITNGADYKYHTHYGFGLVDAGSLLTMAKDWQNLEDFGSYDSNTISVNLPIPDDDEEGISSTFEVSEDNSLTLIGGVIIHLTVKHERIGDIQVQLTSPEGTTAQVIEKTTNFEQTSFSNYYLSVKSFYSEKSKGTWKITIIDDYELDKGNFTNWSISFYGIKGEKPTTPTKPNRQINSSNTIILNWSFFIIQLILFSIYLLS</sequence>
<keyword evidence="9" id="KW-0812">Transmembrane</keyword>
<dbReference type="PROSITE" id="PS00138">
    <property type="entry name" value="SUBTILASE_SER"/>
    <property type="match status" value="1"/>
</dbReference>
<dbReference type="AlphaFoldDB" id="A0AAV7Z5D5"/>
<name>A0AAV7Z5D5_9EUKA</name>
<dbReference type="PROSITE" id="PS51892">
    <property type="entry name" value="SUBTILASE"/>
    <property type="match status" value="1"/>
</dbReference>
<dbReference type="PANTHER" id="PTHR42884:SF14">
    <property type="entry name" value="NEUROENDOCRINE CONVERTASE 1"/>
    <property type="match status" value="1"/>
</dbReference>
<dbReference type="SUPFAM" id="SSF49785">
    <property type="entry name" value="Galactose-binding domain-like"/>
    <property type="match status" value="1"/>
</dbReference>
<feature type="active site" description="Charge relay system" evidence="7 8">
    <location>
        <position position="242"/>
    </location>
</feature>
<feature type="transmembrane region" description="Helical" evidence="9">
    <location>
        <begin position="648"/>
        <end position="666"/>
    </location>
</feature>
<accession>A0AAV7Z5D5</accession>
<dbReference type="EMBL" id="JANTQA010000036">
    <property type="protein sequence ID" value="KAJ3437228.1"/>
    <property type="molecule type" value="Genomic_DNA"/>
</dbReference>
<dbReference type="SUPFAM" id="SSF52743">
    <property type="entry name" value="Subtilisin-like"/>
    <property type="match status" value="1"/>
</dbReference>
<dbReference type="GO" id="GO:0016485">
    <property type="term" value="P:protein processing"/>
    <property type="evidence" value="ECO:0007669"/>
    <property type="project" value="TreeGrafter"/>
</dbReference>
<evidence type="ECO:0000256" key="8">
    <source>
        <dbReference type="PROSITE-ProRule" id="PRU01240"/>
    </source>
</evidence>
<dbReference type="PROSITE" id="PS00137">
    <property type="entry name" value="SUBTILASE_HIS"/>
    <property type="match status" value="1"/>
</dbReference>
<evidence type="ECO:0000259" key="10">
    <source>
        <dbReference type="PROSITE" id="PS51829"/>
    </source>
</evidence>
<evidence type="ECO:0000256" key="2">
    <source>
        <dbReference type="ARBA" id="ARBA00022670"/>
    </source>
</evidence>
<dbReference type="Pfam" id="PF01483">
    <property type="entry name" value="P_proprotein"/>
    <property type="match status" value="1"/>
</dbReference>
<keyword evidence="6" id="KW-0106">Calcium</keyword>
<dbReference type="InterPro" id="IPR008979">
    <property type="entry name" value="Galactose-bd-like_sf"/>
</dbReference>
<comment type="caution">
    <text evidence="11">The sequence shown here is derived from an EMBL/GenBank/DDBJ whole genome shotgun (WGS) entry which is preliminary data.</text>
</comment>
<dbReference type="Gene3D" id="2.60.120.260">
    <property type="entry name" value="Galactose-binding domain-like"/>
    <property type="match status" value="1"/>
</dbReference>
<dbReference type="InterPro" id="IPR023828">
    <property type="entry name" value="Peptidase_S8_Ser-AS"/>
</dbReference>
<evidence type="ECO:0000256" key="3">
    <source>
        <dbReference type="ARBA" id="ARBA00022729"/>
    </source>
</evidence>
<keyword evidence="3" id="KW-0732">Signal</keyword>
<dbReference type="GO" id="GO:0005802">
    <property type="term" value="C:trans-Golgi network"/>
    <property type="evidence" value="ECO:0007669"/>
    <property type="project" value="TreeGrafter"/>
</dbReference>
<organism evidence="11 12">
    <name type="scientific">Anaeramoeba flamelloides</name>
    <dbReference type="NCBI Taxonomy" id="1746091"/>
    <lineage>
        <taxon>Eukaryota</taxon>
        <taxon>Metamonada</taxon>
        <taxon>Anaeramoebidae</taxon>
        <taxon>Anaeramoeba</taxon>
    </lineage>
</organism>
<dbReference type="GO" id="GO:0000139">
    <property type="term" value="C:Golgi membrane"/>
    <property type="evidence" value="ECO:0007669"/>
    <property type="project" value="TreeGrafter"/>
</dbReference>
<gene>
    <name evidence="11" type="ORF">M0812_19302</name>
</gene>
<evidence type="ECO:0000313" key="12">
    <source>
        <dbReference type="Proteomes" id="UP001146793"/>
    </source>
</evidence>
<dbReference type="InterPro" id="IPR002884">
    <property type="entry name" value="P_dom"/>
</dbReference>
<feature type="active site" description="Charge relay system" evidence="7 8">
    <location>
        <position position="420"/>
    </location>
</feature>
<evidence type="ECO:0000256" key="4">
    <source>
        <dbReference type="ARBA" id="ARBA00022801"/>
    </source>
</evidence>
<dbReference type="InterPro" id="IPR015500">
    <property type="entry name" value="Peptidase_S8_subtilisin-rel"/>
</dbReference>
<dbReference type="Gene3D" id="3.40.50.200">
    <property type="entry name" value="Peptidase S8/S53 domain"/>
    <property type="match status" value="1"/>
</dbReference>
<dbReference type="InterPro" id="IPR034182">
    <property type="entry name" value="Kexin/furin"/>
</dbReference>
<keyword evidence="9" id="KW-0472">Membrane</keyword>
<dbReference type="Pfam" id="PF00082">
    <property type="entry name" value="Peptidase_S8"/>
    <property type="match status" value="1"/>
</dbReference>
<dbReference type="InterPro" id="IPR022398">
    <property type="entry name" value="Peptidase_S8_His-AS"/>
</dbReference>
<keyword evidence="5 8" id="KW-0720">Serine protease</keyword>
<feature type="domain" description="P/Homo B" evidence="10">
    <location>
        <begin position="497"/>
        <end position="629"/>
    </location>
</feature>
<evidence type="ECO:0000256" key="7">
    <source>
        <dbReference type="PIRSR" id="PIRSR615500-1"/>
    </source>
</evidence>
<dbReference type="CDD" id="cd04059">
    <property type="entry name" value="Peptidases_S8_Protein_convertases_Kexins_Furin-like"/>
    <property type="match status" value="1"/>
</dbReference>
<feature type="active site" description="Charge relay system" evidence="7 8">
    <location>
        <position position="205"/>
    </location>
</feature>
<dbReference type="PANTHER" id="PTHR42884">
    <property type="entry name" value="PROPROTEIN CONVERTASE SUBTILISIN/KEXIN-RELATED"/>
    <property type="match status" value="1"/>
</dbReference>
<dbReference type="GO" id="GO:0004252">
    <property type="term" value="F:serine-type endopeptidase activity"/>
    <property type="evidence" value="ECO:0007669"/>
    <property type="project" value="UniProtKB-UniRule"/>
</dbReference>
<keyword evidence="2 8" id="KW-0645">Protease</keyword>
<dbReference type="InterPro" id="IPR000209">
    <property type="entry name" value="Peptidase_S8/S53_dom"/>
</dbReference>
<reference evidence="11" key="1">
    <citation type="submission" date="2022-08" db="EMBL/GenBank/DDBJ databases">
        <title>Novel sulphate-reducing endosymbionts in the free-living metamonad Anaeramoeba.</title>
        <authorList>
            <person name="Jerlstrom-Hultqvist J."/>
            <person name="Cepicka I."/>
            <person name="Gallot-Lavallee L."/>
            <person name="Salas-Leiva D."/>
            <person name="Curtis B.A."/>
            <person name="Zahonova K."/>
            <person name="Pipaliya S."/>
            <person name="Dacks J."/>
            <person name="Roger A.J."/>
        </authorList>
    </citation>
    <scope>NUCLEOTIDE SEQUENCE</scope>
    <source>
        <strain evidence="11">Busselton2</strain>
    </source>
</reference>
<protein>
    <submittedName>
        <fullName evidence="11">Neuroendocrine convertase</fullName>
    </submittedName>
</protein>